<evidence type="ECO:0000256" key="3">
    <source>
        <dbReference type="SAM" id="Phobius"/>
    </source>
</evidence>
<dbReference type="Pfam" id="PF16561">
    <property type="entry name" value="AMPK1_CBM"/>
    <property type="match status" value="1"/>
</dbReference>
<evidence type="ECO:0000313" key="6">
    <source>
        <dbReference type="Proteomes" id="UP001140094"/>
    </source>
</evidence>
<organism evidence="5 6">
    <name type="scientific">Coemansia guatemalensis</name>
    <dbReference type="NCBI Taxonomy" id="2761395"/>
    <lineage>
        <taxon>Eukaryota</taxon>
        <taxon>Fungi</taxon>
        <taxon>Fungi incertae sedis</taxon>
        <taxon>Zoopagomycota</taxon>
        <taxon>Kickxellomycotina</taxon>
        <taxon>Kickxellomycetes</taxon>
        <taxon>Kickxellales</taxon>
        <taxon>Kickxellaceae</taxon>
        <taxon>Coemansia</taxon>
    </lineage>
</organism>
<dbReference type="CDD" id="cd02859">
    <property type="entry name" value="E_set_AMPKbeta_like_N"/>
    <property type="match status" value="1"/>
</dbReference>
<reference evidence="5" key="1">
    <citation type="submission" date="2022-07" db="EMBL/GenBank/DDBJ databases">
        <title>Phylogenomic reconstructions and comparative analyses of Kickxellomycotina fungi.</title>
        <authorList>
            <person name="Reynolds N.K."/>
            <person name="Stajich J.E."/>
            <person name="Barry K."/>
            <person name="Grigoriev I.V."/>
            <person name="Crous P."/>
            <person name="Smith M.E."/>
        </authorList>
    </citation>
    <scope>NUCLEOTIDE SEQUENCE</scope>
    <source>
        <strain evidence="5">NRRL 1565</strain>
    </source>
</reference>
<feature type="transmembrane region" description="Helical" evidence="3">
    <location>
        <begin position="212"/>
        <end position="232"/>
    </location>
</feature>
<proteinExistence type="inferred from homology"/>
<dbReference type="OrthoDB" id="531008at2759"/>
<sequence length="234" mass="25085">MDLEDNRLIDTTVEWSGEPAKSVAIRGTFSKDSSRWWQDTIELTPNEDCSRFSVTLLLCPGRYEFKFVINGSEWRVNPALYPTAEDGRGNVNNVIDVVYHPQKQQPGTTLTIDYARTRGGGSEVTLGRSGTSPTASMVSDHGATSTQTVDDAANERTKLLGACLNGSGKLPEYASTANPTHSNNHLPTSTAALQQGSDEVAGASGGSRLRRYAIGALVVLLFMLLGAVSAVFDS</sequence>
<accession>A0A9W8LQI8</accession>
<dbReference type="Gene3D" id="2.60.40.10">
    <property type="entry name" value="Immunoglobulins"/>
    <property type="match status" value="1"/>
</dbReference>
<evidence type="ECO:0000256" key="2">
    <source>
        <dbReference type="SAM" id="MobiDB-lite"/>
    </source>
</evidence>
<dbReference type="EMBL" id="JANBUO010002044">
    <property type="protein sequence ID" value="KAJ2795931.1"/>
    <property type="molecule type" value="Genomic_DNA"/>
</dbReference>
<evidence type="ECO:0000313" key="5">
    <source>
        <dbReference type="EMBL" id="KAJ2795931.1"/>
    </source>
</evidence>
<dbReference type="InterPro" id="IPR013783">
    <property type="entry name" value="Ig-like_fold"/>
</dbReference>
<evidence type="ECO:0000259" key="4">
    <source>
        <dbReference type="Pfam" id="PF16561"/>
    </source>
</evidence>
<dbReference type="AlphaFoldDB" id="A0A9W8LQI8"/>
<dbReference type="InterPro" id="IPR032640">
    <property type="entry name" value="AMPK1_CBM"/>
</dbReference>
<gene>
    <name evidence="5" type="ORF">H4R20_005708</name>
</gene>
<comment type="similarity">
    <text evidence="1">Belongs to the 5'-AMP-activated protein kinase beta subunit family.</text>
</comment>
<feature type="domain" description="AMP-activated protein kinase glycogen-binding" evidence="4">
    <location>
        <begin position="10"/>
        <end position="98"/>
    </location>
</feature>
<feature type="compositionally biased region" description="Polar residues" evidence="2">
    <location>
        <begin position="128"/>
        <end position="144"/>
    </location>
</feature>
<keyword evidence="6" id="KW-1185">Reference proteome</keyword>
<feature type="region of interest" description="Disordered" evidence="2">
    <location>
        <begin position="121"/>
        <end position="144"/>
    </location>
</feature>
<dbReference type="PANTHER" id="PTHR10343">
    <property type="entry name" value="5'-AMP-ACTIVATED PROTEIN KINASE , BETA SUBUNIT"/>
    <property type="match status" value="1"/>
</dbReference>
<keyword evidence="3" id="KW-0812">Transmembrane</keyword>
<dbReference type="PANTHER" id="PTHR10343:SF84">
    <property type="entry name" value="5'-AMP-ACTIVATED PROTEIN KINASE SUBUNIT BETA-1"/>
    <property type="match status" value="1"/>
</dbReference>
<dbReference type="SUPFAM" id="SSF81296">
    <property type="entry name" value="E set domains"/>
    <property type="match status" value="1"/>
</dbReference>
<name>A0A9W8LQI8_9FUNG</name>
<keyword evidence="3" id="KW-0472">Membrane</keyword>
<keyword evidence="3" id="KW-1133">Transmembrane helix</keyword>
<protein>
    <recommendedName>
        <fullName evidence="4">AMP-activated protein kinase glycogen-binding domain-containing protein</fullName>
    </recommendedName>
</protein>
<dbReference type="InterPro" id="IPR014756">
    <property type="entry name" value="Ig_E-set"/>
</dbReference>
<comment type="caution">
    <text evidence="5">The sequence shown here is derived from an EMBL/GenBank/DDBJ whole genome shotgun (WGS) entry which is preliminary data.</text>
</comment>
<evidence type="ECO:0000256" key="1">
    <source>
        <dbReference type="ARBA" id="ARBA00010926"/>
    </source>
</evidence>
<dbReference type="Proteomes" id="UP001140094">
    <property type="component" value="Unassembled WGS sequence"/>
</dbReference>
<dbReference type="InterPro" id="IPR050827">
    <property type="entry name" value="CRP1_MDG1_kinase"/>
</dbReference>